<keyword evidence="2" id="KW-1185">Reference proteome</keyword>
<protein>
    <submittedName>
        <fullName evidence="1">YolD-like protein</fullName>
    </submittedName>
</protein>
<dbReference type="EMBL" id="QJTJ01000026">
    <property type="protein sequence ID" value="PYF03993.1"/>
    <property type="molecule type" value="Genomic_DNA"/>
</dbReference>
<organism evidence="1 2">
    <name type="scientific">Ureibacillus chungkukjangi</name>
    <dbReference type="NCBI Taxonomy" id="1202712"/>
    <lineage>
        <taxon>Bacteria</taxon>
        <taxon>Bacillati</taxon>
        <taxon>Bacillota</taxon>
        <taxon>Bacilli</taxon>
        <taxon>Bacillales</taxon>
        <taxon>Caryophanaceae</taxon>
        <taxon>Ureibacillus</taxon>
    </lineage>
</organism>
<reference evidence="1 2" key="1">
    <citation type="submission" date="2018-06" db="EMBL/GenBank/DDBJ databases">
        <title>Genomic Encyclopedia of Archaeal and Bacterial Type Strains, Phase II (KMG-II): from individual species to whole genera.</title>
        <authorList>
            <person name="Goeker M."/>
        </authorList>
    </citation>
    <scope>NUCLEOTIDE SEQUENCE [LARGE SCALE GENOMIC DNA]</scope>
    <source>
        <strain evidence="1 2">KACC 16626</strain>
    </source>
</reference>
<dbReference type="Proteomes" id="UP000247416">
    <property type="component" value="Unassembled WGS sequence"/>
</dbReference>
<name>A0A318THQ6_9BACL</name>
<gene>
    <name evidence="1" type="ORF">BJ095_12621</name>
</gene>
<proteinExistence type="predicted"/>
<evidence type="ECO:0000313" key="2">
    <source>
        <dbReference type="Proteomes" id="UP000247416"/>
    </source>
</evidence>
<evidence type="ECO:0000313" key="1">
    <source>
        <dbReference type="EMBL" id="PYF03993.1"/>
    </source>
</evidence>
<dbReference type="OrthoDB" id="1644322at2"/>
<comment type="caution">
    <text evidence="1">The sequence shown here is derived from an EMBL/GenBank/DDBJ whole genome shotgun (WGS) entry which is preliminary data.</text>
</comment>
<dbReference type="RefSeq" id="WP_146223223.1">
    <property type="nucleotide sequence ID" value="NZ_JAMAWO010000023.1"/>
</dbReference>
<sequence length="108" mass="13014">MKVIRDRGNIKWNAMMLPEHVKLLREWQERNEDVEKPELDEWALQELSEQLQIACRDHMQVELKIWEAAHIFTATGIISKLDDIKRMLYLEDGRRFPFQFIVGLTKYE</sequence>
<dbReference type="PANTHER" id="PTHR40051:SF1">
    <property type="entry name" value="YOLD-LIKE FAMILY PROTEIN"/>
    <property type="match status" value="1"/>
</dbReference>
<dbReference type="InterPro" id="IPR014962">
    <property type="entry name" value="YolD"/>
</dbReference>
<accession>A0A318THQ6</accession>
<dbReference type="PANTHER" id="PTHR40051">
    <property type="entry name" value="IG HYPOTHETICAL 15966"/>
    <property type="match status" value="1"/>
</dbReference>
<dbReference type="Pfam" id="PF08863">
    <property type="entry name" value="YolD"/>
    <property type="match status" value="1"/>
</dbReference>
<dbReference type="AlphaFoldDB" id="A0A318THQ6"/>